<name>W4FH95_APHAT</name>
<feature type="transmembrane region" description="Helical" evidence="2">
    <location>
        <begin position="224"/>
        <end position="242"/>
    </location>
</feature>
<keyword evidence="2" id="KW-0812">Transmembrane</keyword>
<feature type="compositionally biased region" description="Basic and acidic residues" evidence="1">
    <location>
        <begin position="363"/>
        <end position="376"/>
    </location>
</feature>
<dbReference type="GO" id="GO:0016020">
    <property type="term" value="C:membrane"/>
    <property type="evidence" value="ECO:0007669"/>
    <property type="project" value="TreeGrafter"/>
</dbReference>
<feature type="transmembrane region" description="Helical" evidence="2">
    <location>
        <begin position="298"/>
        <end position="318"/>
    </location>
</feature>
<feature type="transmembrane region" description="Helical" evidence="2">
    <location>
        <begin position="145"/>
        <end position="163"/>
    </location>
</feature>
<reference evidence="3" key="1">
    <citation type="submission" date="2013-12" db="EMBL/GenBank/DDBJ databases">
        <title>The Genome Sequence of Aphanomyces astaci APO3.</title>
        <authorList>
            <consortium name="The Broad Institute Genomics Platform"/>
            <person name="Russ C."/>
            <person name="Tyler B."/>
            <person name="van West P."/>
            <person name="Dieguez-Uribeondo J."/>
            <person name="Young S.K."/>
            <person name="Zeng Q."/>
            <person name="Gargeya S."/>
            <person name="Fitzgerald M."/>
            <person name="Abouelleil A."/>
            <person name="Alvarado L."/>
            <person name="Chapman S.B."/>
            <person name="Gainer-Dewar J."/>
            <person name="Goldberg J."/>
            <person name="Griggs A."/>
            <person name="Gujja S."/>
            <person name="Hansen M."/>
            <person name="Howarth C."/>
            <person name="Imamovic A."/>
            <person name="Ireland A."/>
            <person name="Larimer J."/>
            <person name="McCowan C."/>
            <person name="Murphy C."/>
            <person name="Pearson M."/>
            <person name="Poon T.W."/>
            <person name="Priest M."/>
            <person name="Roberts A."/>
            <person name="Saif S."/>
            <person name="Shea T."/>
            <person name="Sykes S."/>
            <person name="Wortman J."/>
            <person name="Nusbaum C."/>
            <person name="Birren B."/>
        </authorList>
    </citation>
    <scope>NUCLEOTIDE SEQUENCE [LARGE SCALE GENOMIC DNA]</scope>
    <source>
        <strain evidence="3">APO3</strain>
    </source>
</reference>
<evidence type="ECO:0008006" key="6">
    <source>
        <dbReference type="Google" id="ProtNLM"/>
    </source>
</evidence>
<evidence type="ECO:0000313" key="3">
    <source>
        <dbReference type="EMBL" id="ETV66191.1"/>
    </source>
</evidence>
<reference evidence="4 5" key="2">
    <citation type="submission" date="2018-07" db="EMBL/GenBank/DDBJ databases">
        <title>Annotation of Aphanomyces astaci genome assembly.</title>
        <authorList>
            <person name="Studholme D.J."/>
        </authorList>
    </citation>
    <scope>NUCLEOTIDE SEQUENCE [LARGE SCALE GENOMIC DNA]</scope>
    <source>
        <strain evidence="4">Pc</strain>
    </source>
</reference>
<feature type="transmembrane region" description="Helical" evidence="2">
    <location>
        <begin position="115"/>
        <end position="133"/>
    </location>
</feature>
<feature type="transmembrane region" description="Helical" evidence="2">
    <location>
        <begin position="330"/>
        <end position="348"/>
    </location>
</feature>
<dbReference type="PANTHER" id="PTHR13146:SF3">
    <property type="entry name" value="EAMA DOMAIN-CONTAINING PROTEIN"/>
    <property type="match status" value="1"/>
</dbReference>
<dbReference type="VEuPathDB" id="FungiDB:H257_17332"/>
<proteinExistence type="predicted"/>
<protein>
    <recommendedName>
        <fullName evidence="6">EamA domain-containing protein</fullName>
    </recommendedName>
</protein>
<dbReference type="Proteomes" id="UP000284702">
    <property type="component" value="Unassembled WGS sequence"/>
</dbReference>
<feature type="transmembrane region" description="Helical" evidence="2">
    <location>
        <begin position="47"/>
        <end position="67"/>
    </location>
</feature>
<dbReference type="EMBL" id="KI913216">
    <property type="protein sequence ID" value="ETV66191.1"/>
    <property type="molecule type" value="Genomic_DNA"/>
</dbReference>
<dbReference type="EMBL" id="MZMZ02006162">
    <property type="protein sequence ID" value="RQM10396.1"/>
    <property type="molecule type" value="Genomic_DNA"/>
</dbReference>
<dbReference type="AlphaFoldDB" id="W4FH95"/>
<keyword evidence="2" id="KW-1133">Transmembrane helix</keyword>
<keyword evidence="2" id="KW-0472">Membrane</keyword>
<dbReference type="GeneID" id="20819328"/>
<organism evidence="3">
    <name type="scientific">Aphanomyces astaci</name>
    <name type="common">Crayfish plague agent</name>
    <dbReference type="NCBI Taxonomy" id="112090"/>
    <lineage>
        <taxon>Eukaryota</taxon>
        <taxon>Sar</taxon>
        <taxon>Stramenopiles</taxon>
        <taxon>Oomycota</taxon>
        <taxon>Saprolegniomycetes</taxon>
        <taxon>Saprolegniales</taxon>
        <taxon>Verrucalvaceae</taxon>
        <taxon>Aphanomyces</taxon>
    </lineage>
</organism>
<evidence type="ECO:0000313" key="5">
    <source>
        <dbReference type="Proteomes" id="UP000284702"/>
    </source>
</evidence>
<sequence>MPHRRQYGAVAFAAALLFGTSTMHTSKFVYSIHSFGLEEVPKTFEKPLMQTFLMFVAMALALVVHAVSQCFVPKADRYVFRWASTLKLCVPAVADLIATALGCVALLYVNVSFFQLARCTIIIYVATLKVMFLKFSMTGYMRFGILIQSVAIVLISASCLASADDMIRTLVGVGVLLLACLTSAMQYVLEEVFMKKPIKAEGEEGTDIVVEVPNPPLVVVGMEGVWGTLLMLLVVMPIAYAIPGADNGRVEDFFDSIEMMQNSAKLTYYCVLYVISITGFNVASIYVTFFLDSVWRSILVNFRPVAIWVTSLLFYYVFTNGTYGETWTNWSWLQLGGMLLLFFGTAVYNGNAKLHRFFSYSSDTKKGSKDDEHEKTGVVSDESDSDGVVVSVAAPSIVVVVAKA</sequence>
<keyword evidence="5" id="KW-1185">Reference proteome</keyword>
<feature type="transmembrane region" description="Helical" evidence="2">
    <location>
        <begin position="266"/>
        <end position="291"/>
    </location>
</feature>
<gene>
    <name evidence="4" type="ORF">B5M09_005385</name>
    <name evidence="3" type="ORF">H257_17332</name>
</gene>
<feature type="transmembrane region" description="Helical" evidence="2">
    <location>
        <begin position="88"/>
        <end position="109"/>
    </location>
</feature>
<feature type="region of interest" description="Disordered" evidence="1">
    <location>
        <begin position="362"/>
        <end position="385"/>
    </location>
</feature>
<evidence type="ECO:0000256" key="2">
    <source>
        <dbReference type="SAM" id="Phobius"/>
    </source>
</evidence>
<dbReference type="OrthoDB" id="29773at2759"/>
<accession>W4FH95</accession>
<dbReference type="RefSeq" id="XP_009844380.1">
    <property type="nucleotide sequence ID" value="XM_009846078.1"/>
</dbReference>
<dbReference type="PANTHER" id="PTHR13146">
    <property type="match status" value="1"/>
</dbReference>
<evidence type="ECO:0000313" key="4">
    <source>
        <dbReference type="EMBL" id="RQM10396.1"/>
    </source>
</evidence>
<evidence type="ECO:0000256" key="1">
    <source>
        <dbReference type="SAM" id="MobiDB-lite"/>
    </source>
</evidence>
<feature type="transmembrane region" description="Helical" evidence="2">
    <location>
        <begin position="169"/>
        <end position="189"/>
    </location>
</feature>